<keyword evidence="3" id="KW-1185">Reference proteome</keyword>
<organism evidence="2 3">
    <name type="scientific">Colletotrichum navitas</name>
    <dbReference type="NCBI Taxonomy" id="681940"/>
    <lineage>
        <taxon>Eukaryota</taxon>
        <taxon>Fungi</taxon>
        <taxon>Dikarya</taxon>
        <taxon>Ascomycota</taxon>
        <taxon>Pezizomycotina</taxon>
        <taxon>Sordariomycetes</taxon>
        <taxon>Hypocreomycetidae</taxon>
        <taxon>Glomerellales</taxon>
        <taxon>Glomerellaceae</taxon>
        <taxon>Colletotrichum</taxon>
        <taxon>Colletotrichum graminicola species complex</taxon>
    </lineage>
</organism>
<feature type="compositionally biased region" description="Basic and acidic residues" evidence="1">
    <location>
        <begin position="112"/>
        <end position="122"/>
    </location>
</feature>
<reference evidence="2" key="1">
    <citation type="submission" date="2021-06" db="EMBL/GenBank/DDBJ databases">
        <title>Comparative genomics, transcriptomics and evolutionary studies reveal genomic signatures of adaptation to plant cell wall in hemibiotrophic fungi.</title>
        <authorList>
            <consortium name="DOE Joint Genome Institute"/>
            <person name="Baroncelli R."/>
            <person name="Diaz J.F."/>
            <person name="Benocci T."/>
            <person name="Peng M."/>
            <person name="Battaglia E."/>
            <person name="Haridas S."/>
            <person name="Andreopoulos W."/>
            <person name="Labutti K."/>
            <person name="Pangilinan J."/>
            <person name="Floch G.L."/>
            <person name="Makela M.R."/>
            <person name="Henrissat B."/>
            <person name="Grigoriev I.V."/>
            <person name="Crouch J.A."/>
            <person name="De Vries R.P."/>
            <person name="Sukno S.A."/>
            <person name="Thon M.R."/>
        </authorList>
    </citation>
    <scope>NUCLEOTIDE SEQUENCE</scope>
    <source>
        <strain evidence="2">CBS 125086</strain>
    </source>
</reference>
<sequence length="136" mass="14636">MEKQGNHSCSRILRLSSSRLARGHSASARWCVCFCLGSWQAWTGLGHRRCRARTESTAGNASREEHSVIEAFEAGGKGRGSNTSLGFLFRPRGDGVCPSRPTPTLQPTTAFDDAKGSMEGGRRGSLSALSRPIRDG</sequence>
<dbReference type="Proteomes" id="UP001230504">
    <property type="component" value="Unassembled WGS sequence"/>
</dbReference>
<feature type="region of interest" description="Disordered" evidence="1">
    <location>
        <begin position="95"/>
        <end position="136"/>
    </location>
</feature>
<dbReference type="RefSeq" id="XP_060410969.1">
    <property type="nucleotide sequence ID" value="XM_060552504.1"/>
</dbReference>
<name>A0AAD8PSP6_9PEZI</name>
<dbReference type="EMBL" id="JAHLJV010000061">
    <property type="protein sequence ID" value="KAK1579881.1"/>
    <property type="molecule type" value="Genomic_DNA"/>
</dbReference>
<evidence type="ECO:0000256" key="1">
    <source>
        <dbReference type="SAM" id="MobiDB-lite"/>
    </source>
</evidence>
<comment type="caution">
    <text evidence="2">The sequence shown here is derived from an EMBL/GenBank/DDBJ whole genome shotgun (WGS) entry which is preliminary data.</text>
</comment>
<dbReference type="AlphaFoldDB" id="A0AAD8PSP6"/>
<gene>
    <name evidence="2" type="ORF">LY79DRAFT_332415</name>
</gene>
<evidence type="ECO:0000313" key="3">
    <source>
        <dbReference type="Proteomes" id="UP001230504"/>
    </source>
</evidence>
<accession>A0AAD8PSP6</accession>
<protein>
    <submittedName>
        <fullName evidence="2">Uncharacterized protein</fullName>
    </submittedName>
</protein>
<evidence type="ECO:0000313" key="2">
    <source>
        <dbReference type="EMBL" id="KAK1579881.1"/>
    </source>
</evidence>
<dbReference type="GeneID" id="85436744"/>
<proteinExistence type="predicted"/>